<protein>
    <submittedName>
        <fullName evidence="2">Sarcalumenin-like 2</fullName>
    </submittedName>
</protein>
<reference evidence="2" key="1">
    <citation type="journal article" date="2021" name="Sci. Adv.">
        <title>The American lobster genome reveals insights on longevity, neural, and immune adaptations.</title>
        <authorList>
            <person name="Polinski J.M."/>
            <person name="Zimin A.V."/>
            <person name="Clark K.F."/>
            <person name="Kohn A.B."/>
            <person name="Sadowski N."/>
            <person name="Timp W."/>
            <person name="Ptitsyn A."/>
            <person name="Khanna P."/>
            <person name="Romanova D.Y."/>
            <person name="Williams P."/>
            <person name="Greenwood S.J."/>
            <person name="Moroz L.L."/>
            <person name="Walt D.R."/>
            <person name="Bodnar A.G."/>
        </authorList>
    </citation>
    <scope>NUCLEOTIDE SEQUENCE</scope>
    <source>
        <strain evidence="2">GMGI-L3</strain>
    </source>
</reference>
<dbReference type="PANTHER" id="PTHR43681:SF1">
    <property type="entry name" value="SARCALUMENIN"/>
    <property type="match status" value="1"/>
</dbReference>
<name>A0A8J5N0B0_HOMAM</name>
<dbReference type="Gene3D" id="3.40.50.300">
    <property type="entry name" value="P-loop containing nucleotide triphosphate hydrolases"/>
    <property type="match status" value="1"/>
</dbReference>
<feature type="region of interest" description="Disordered" evidence="1">
    <location>
        <begin position="256"/>
        <end position="287"/>
    </location>
</feature>
<gene>
    <name evidence="2" type="primary">SRL-L2</name>
    <name evidence="2" type="ORF">Hamer_G013433</name>
</gene>
<dbReference type="PANTHER" id="PTHR43681">
    <property type="entry name" value="TRANSMEMBRANE GTPASE FZO"/>
    <property type="match status" value="1"/>
</dbReference>
<keyword evidence="3" id="KW-1185">Reference proteome</keyword>
<dbReference type="Proteomes" id="UP000747542">
    <property type="component" value="Unassembled WGS sequence"/>
</dbReference>
<accession>A0A8J5N0B0</accession>
<proteinExistence type="predicted"/>
<evidence type="ECO:0000313" key="2">
    <source>
        <dbReference type="EMBL" id="KAG7170618.1"/>
    </source>
</evidence>
<organism evidence="2 3">
    <name type="scientific">Homarus americanus</name>
    <name type="common">American lobster</name>
    <dbReference type="NCBI Taxonomy" id="6706"/>
    <lineage>
        <taxon>Eukaryota</taxon>
        <taxon>Metazoa</taxon>
        <taxon>Ecdysozoa</taxon>
        <taxon>Arthropoda</taxon>
        <taxon>Crustacea</taxon>
        <taxon>Multicrustacea</taxon>
        <taxon>Malacostraca</taxon>
        <taxon>Eumalacostraca</taxon>
        <taxon>Eucarida</taxon>
        <taxon>Decapoda</taxon>
        <taxon>Pleocyemata</taxon>
        <taxon>Astacidea</taxon>
        <taxon>Nephropoidea</taxon>
        <taxon>Nephropidae</taxon>
        <taxon>Homarus</taxon>
    </lineage>
</organism>
<dbReference type="InterPro" id="IPR051943">
    <property type="entry name" value="TRAFAC_Dynamin-like_GTPase"/>
</dbReference>
<dbReference type="AlphaFoldDB" id="A0A8J5N0B0"/>
<comment type="caution">
    <text evidence="2">The sequence shown here is derived from an EMBL/GenBank/DDBJ whole genome shotgun (WGS) entry which is preliminary data.</text>
</comment>
<evidence type="ECO:0000256" key="1">
    <source>
        <dbReference type="SAM" id="MobiDB-lite"/>
    </source>
</evidence>
<dbReference type="SUPFAM" id="SSF52540">
    <property type="entry name" value="P-loop containing nucleoside triphosphate hydrolases"/>
    <property type="match status" value="1"/>
</dbReference>
<evidence type="ECO:0000313" key="3">
    <source>
        <dbReference type="Proteomes" id="UP000747542"/>
    </source>
</evidence>
<dbReference type="EMBL" id="JAHLQT010013773">
    <property type="protein sequence ID" value="KAG7170618.1"/>
    <property type="molecule type" value="Genomic_DNA"/>
</dbReference>
<dbReference type="Gene3D" id="1.10.268.20">
    <property type="match status" value="1"/>
</dbReference>
<dbReference type="InterPro" id="IPR027417">
    <property type="entry name" value="P-loop_NTPase"/>
</dbReference>
<sequence>MPNWLLRKATFVEAPGILEMRRPGERLYPYNDVVQWFIDRADLILVMFDYTKLDAGYELEAILDQLKGREAQTRILLNKADQVPAEELIKVQGSLFWNLSPLLGVSTPPTAQEEALLSDIALAVNSRVDNRIAIARRHAVRVRNHAQMVDTYLTTYYKNKGFLTSKHKLVEDITENPHTYNIYEGVSMLTNISRYDLPDPEIYRDFFRVHSLFDFQTLKGTCSFFRGCPLTKIDAAISSDLPELLDRYRRLLEAAASAPTPKSKGATPVPVPPVRGSVPAAATARTS</sequence>